<name>A0A1M6K8X9_9FIRM</name>
<evidence type="ECO:0000256" key="7">
    <source>
        <dbReference type="RuleBase" id="RU363032"/>
    </source>
</evidence>
<evidence type="ECO:0000313" key="9">
    <source>
        <dbReference type="EMBL" id="SHJ55426.1"/>
    </source>
</evidence>
<dbReference type="GO" id="GO:0005886">
    <property type="term" value="C:plasma membrane"/>
    <property type="evidence" value="ECO:0007669"/>
    <property type="project" value="UniProtKB-SubCell"/>
</dbReference>
<dbReference type="GO" id="GO:0055085">
    <property type="term" value="P:transmembrane transport"/>
    <property type="evidence" value="ECO:0007669"/>
    <property type="project" value="InterPro"/>
</dbReference>
<dbReference type="OrthoDB" id="9794684at2"/>
<protein>
    <submittedName>
        <fullName evidence="9">Multiple sugar transport system permease protein</fullName>
    </submittedName>
</protein>
<feature type="transmembrane region" description="Helical" evidence="7">
    <location>
        <begin position="7"/>
        <end position="29"/>
    </location>
</feature>
<keyword evidence="4 7" id="KW-0812">Transmembrane</keyword>
<proteinExistence type="inferred from homology"/>
<feature type="transmembrane region" description="Helical" evidence="7">
    <location>
        <begin position="111"/>
        <end position="129"/>
    </location>
</feature>
<dbReference type="PANTHER" id="PTHR32243:SF18">
    <property type="entry name" value="INNER MEMBRANE ABC TRANSPORTER PERMEASE PROTEIN YCJP"/>
    <property type="match status" value="1"/>
</dbReference>
<evidence type="ECO:0000256" key="5">
    <source>
        <dbReference type="ARBA" id="ARBA00022989"/>
    </source>
</evidence>
<evidence type="ECO:0000256" key="2">
    <source>
        <dbReference type="ARBA" id="ARBA00022448"/>
    </source>
</evidence>
<evidence type="ECO:0000259" key="8">
    <source>
        <dbReference type="PROSITE" id="PS50928"/>
    </source>
</evidence>
<keyword evidence="3" id="KW-1003">Cell membrane</keyword>
<gene>
    <name evidence="9" type="ORF">SAMN02745243_00851</name>
</gene>
<dbReference type="STRING" id="1121950.SAMN02745243_00851"/>
<comment type="subcellular location">
    <subcellularLocation>
        <location evidence="1 7">Cell membrane</location>
        <topology evidence="1 7">Multi-pass membrane protein</topology>
    </subcellularLocation>
</comment>
<evidence type="ECO:0000256" key="6">
    <source>
        <dbReference type="ARBA" id="ARBA00023136"/>
    </source>
</evidence>
<evidence type="ECO:0000256" key="4">
    <source>
        <dbReference type="ARBA" id="ARBA00022692"/>
    </source>
</evidence>
<sequence>MKYMKKIVYVCELLLFLVVTIGPFVWAFVLSVTPDNAVFAPTVKLLPEHVTWAHYGELFSPDSRRGTAFFSAMLNSLRAVGITLCIGVPIAAIAAYALGRMEFKGRNLIKNLLLITMVIPVMATIIPLYRMFAAGEMLDNIFWLSIVYVSSYLPMAVWLISNYFATIPRELDEAARIDGCGEAKTFFYVMLPLSYPILISVVLIMFLNTWSQFQIPLILASSMETKPMAIIVSEFMTKDSVQYGLIAAAGMLALIPPAAATLFFRKYLVAGMMKGSVKG</sequence>
<comment type="similarity">
    <text evidence="7">Belongs to the binding-protein-dependent transport system permease family.</text>
</comment>
<evidence type="ECO:0000256" key="1">
    <source>
        <dbReference type="ARBA" id="ARBA00004651"/>
    </source>
</evidence>
<keyword evidence="9" id="KW-0762">Sugar transport</keyword>
<keyword evidence="10" id="KW-1185">Reference proteome</keyword>
<feature type="domain" description="ABC transmembrane type-1" evidence="8">
    <location>
        <begin position="73"/>
        <end position="264"/>
    </location>
</feature>
<keyword evidence="5 7" id="KW-1133">Transmembrane helix</keyword>
<dbReference type="PANTHER" id="PTHR32243">
    <property type="entry name" value="MALTOSE TRANSPORT SYSTEM PERMEASE-RELATED"/>
    <property type="match status" value="1"/>
</dbReference>
<dbReference type="InterPro" id="IPR050901">
    <property type="entry name" value="BP-dep_ABC_trans_perm"/>
</dbReference>
<feature type="transmembrane region" description="Helical" evidence="7">
    <location>
        <begin position="79"/>
        <end position="99"/>
    </location>
</feature>
<dbReference type="RefSeq" id="WP_073105706.1">
    <property type="nucleotide sequence ID" value="NZ_FQZY01000011.1"/>
</dbReference>
<dbReference type="Gene3D" id="1.10.3720.10">
    <property type="entry name" value="MetI-like"/>
    <property type="match status" value="1"/>
</dbReference>
<accession>A0A1M6K8X9</accession>
<feature type="transmembrane region" description="Helical" evidence="7">
    <location>
        <begin position="186"/>
        <end position="207"/>
    </location>
</feature>
<dbReference type="SUPFAM" id="SSF161098">
    <property type="entry name" value="MetI-like"/>
    <property type="match status" value="1"/>
</dbReference>
<feature type="transmembrane region" description="Helical" evidence="7">
    <location>
        <begin position="243"/>
        <end position="264"/>
    </location>
</feature>
<dbReference type="AlphaFoldDB" id="A0A1M6K8X9"/>
<keyword evidence="2 7" id="KW-0813">Transport</keyword>
<dbReference type="EMBL" id="FQZY01000011">
    <property type="protein sequence ID" value="SHJ55426.1"/>
    <property type="molecule type" value="Genomic_DNA"/>
</dbReference>
<dbReference type="CDD" id="cd06261">
    <property type="entry name" value="TM_PBP2"/>
    <property type="match status" value="1"/>
</dbReference>
<evidence type="ECO:0000313" key="10">
    <source>
        <dbReference type="Proteomes" id="UP000184301"/>
    </source>
</evidence>
<dbReference type="InterPro" id="IPR035906">
    <property type="entry name" value="MetI-like_sf"/>
</dbReference>
<keyword evidence="6 7" id="KW-0472">Membrane</keyword>
<feature type="transmembrane region" description="Helical" evidence="7">
    <location>
        <begin position="141"/>
        <end position="165"/>
    </location>
</feature>
<dbReference type="Proteomes" id="UP000184301">
    <property type="component" value="Unassembled WGS sequence"/>
</dbReference>
<reference evidence="9 10" key="1">
    <citation type="submission" date="2016-11" db="EMBL/GenBank/DDBJ databases">
        <authorList>
            <person name="Jaros S."/>
            <person name="Januszkiewicz K."/>
            <person name="Wedrychowicz H."/>
        </authorList>
    </citation>
    <scope>NUCLEOTIDE SEQUENCE [LARGE SCALE GENOMIC DNA]</scope>
    <source>
        <strain evidence="9 10">DSM 15480</strain>
    </source>
</reference>
<dbReference type="Pfam" id="PF00528">
    <property type="entry name" value="BPD_transp_1"/>
    <property type="match status" value="1"/>
</dbReference>
<dbReference type="PROSITE" id="PS50928">
    <property type="entry name" value="ABC_TM1"/>
    <property type="match status" value="1"/>
</dbReference>
<organism evidence="9 10">
    <name type="scientific">Hespellia stercorisuis DSM 15480</name>
    <dbReference type="NCBI Taxonomy" id="1121950"/>
    <lineage>
        <taxon>Bacteria</taxon>
        <taxon>Bacillati</taxon>
        <taxon>Bacillota</taxon>
        <taxon>Clostridia</taxon>
        <taxon>Lachnospirales</taxon>
        <taxon>Lachnospiraceae</taxon>
        <taxon>Hespellia</taxon>
    </lineage>
</organism>
<evidence type="ECO:0000256" key="3">
    <source>
        <dbReference type="ARBA" id="ARBA00022475"/>
    </source>
</evidence>
<dbReference type="InterPro" id="IPR000515">
    <property type="entry name" value="MetI-like"/>
</dbReference>